<gene>
    <name evidence="1" type="ORF">HNP76_001658</name>
</gene>
<organism evidence="1 2">
    <name type="scientific">Treponema ruminis</name>
    <dbReference type="NCBI Taxonomy" id="744515"/>
    <lineage>
        <taxon>Bacteria</taxon>
        <taxon>Pseudomonadati</taxon>
        <taxon>Spirochaetota</taxon>
        <taxon>Spirochaetia</taxon>
        <taxon>Spirochaetales</taxon>
        <taxon>Treponemataceae</taxon>
        <taxon>Treponema</taxon>
    </lineage>
</organism>
<dbReference type="RefSeq" id="WP_184659401.1">
    <property type="nucleotide sequence ID" value="NZ_JACHFQ010000005.1"/>
</dbReference>
<evidence type="ECO:0000313" key="2">
    <source>
        <dbReference type="Proteomes" id="UP000518887"/>
    </source>
</evidence>
<dbReference type="AlphaFoldDB" id="A0A7W8G9K6"/>
<keyword evidence="2" id="KW-1185">Reference proteome</keyword>
<dbReference type="Proteomes" id="UP000518887">
    <property type="component" value="Unassembled WGS sequence"/>
</dbReference>
<proteinExistence type="predicted"/>
<evidence type="ECO:0000313" key="1">
    <source>
        <dbReference type="EMBL" id="MBB5226285.1"/>
    </source>
</evidence>
<name>A0A7W8G9K6_9SPIR</name>
<evidence type="ECO:0008006" key="3">
    <source>
        <dbReference type="Google" id="ProtNLM"/>
    </source>
</evidence>
<dbReference type="EMBL" id="JACHFQ010000005">
    <property type="protein sequence ID" value="MBB5226285.1"/>
    <property type="molecule type" value="Genomic_DNA"/>
</dbReference>
<comment type="caution">
    <text evidence="1">The sequence shown here is derived from an EMBL/GenBank/DDBJ whole genome shotgun (WGS) entry which is preliminary data.</text>
</comment>
<sequence length="102" mass="11312">MNAKSSLCTISEDEINWARQNSIFKAQRDYNTGMHNAERRGYNKGVSAGMAAGERRNAIKNAKNALSMGLSPEQTAQITSLPLEQVLTLKEELEKQKETAVQ</sequence>
<reference evidence="1 2" key="1">
    <citation type="submission" date="2020-08" db="EMBL/GenBank/DDBJ databases">
        <title>Genomic Encyclopedia of Type Strains, Phase IV (KMG-IV): sequencing the most valuable type-strain genomes for metagenomic binning, comparative biology and taxonomic classification.</title>
        <authorList>
            <person name="Goeker M."/>
        </authorList>
    </citation>
    <scope>NUCLEOTIDE SEQUENCE [LARGE SCALE GENOMIC DNA]</scope>
    <source>
        <strain evidence="1 2">DSM 103462</strain>
    </source>
</reference>
<protein>
    <recommendedName>
        <fullName evidence="3">Transposase</fullName>
    </recommendedName>
</protein>
<accession>A0A7W8G9K6</accession>